<dbReference type="EMBL" id="BARV01009045">
    <property type="protein sequence ID" value="GAI11552.1"/>
    <property type="molecule type" value="Genomic_DNA"/>
</dbReference>
<comment type="caution">
    <text evidence="1">The sequence shown here is derived from an EMBL/GenBank/DDBJ whole genome shotgun (WGS) entry which is preliminary data.</text>
</comment>
<reference evidence="1" key="1">
    <citation type="journal article" date="2014" name="Front. Microbiol.">
        <title>High frequency of phylogenetically diverse reductive dehalogenase-homologous genes in deep subseafloor sedimentary metagenomes.</title>
        <authorList>
            <person name="Kawai M."/>
            <person name="Futagami T."/>
            <person name="Toyoda A."/>
            <person name="Takaki Y."/>
            <person name="Nishi S."/>
            <person name="Hori S."/>
            <person name="Arai W."/>
            <person name="Tsubouchi T."/>
            <person name="Morono Y."/>
            <person name="Uchiyama I."/>
            <person name="Ito T."/>
            <person name="Fujiyama A."/>
            <person name="Inagaki F."/>
            <person name="Takami H."/>
        </authorList>
    </citation>
    <scope>NUCLEOTIDE SEQUENCE</scope>
    <source>
        <strain evidence="1">Expedition CK06-06</strain>
    </source>
</reference>
<proteinExistence type="predicted"/>
<organism evidence="1">
    <name type="scientific">marine sediment metagenome</name>
    <dbReference type="NCBI Taxonomy" id="412755"/>
    <lineage>
        <taxon>unclassified sequences</taxon>
        <taxon>metagenomes</taxon>
        <taxon>ecological metagenomes</taxon>
    </lineage>
</organism>
<evidence type="ECO:0000313" key="1">
    <source>
        <dbReference type="EMBL" id="GAI11552.1"/>
    </source>
</evidence>
<protein>
    <submittedName>
        <fullName evidence="1">Uncharacterized protein</fullName>
    </submittedName>
</protein>
<dbReference type="AlphaFoldDB" id="X1KWV6"/>
<name>X1KWV6_9ZZZZ</name>
<gene>
    <name evidence="1" type="ORF">S06H3_17983</name>
</gene>
<sequence length="121" mass="13676">MIKAYVLLTVCGPRVILTSYNSIDNPELLKRLCAGGFTKFVAHEVSVDSTKAKYGMHFNIVCNDPHESDDLRILDYKGERAYKLFSFKELGPPIYYESSPDGSGYLWLYPRLSPSFLSANL</sequence>
<accession>X1KWV6</accession>